<dbReference type="AlphaFoldDB" id="A0A1B9GU22"/>
<gene>
    <name evidence="2" type="ORF">I316_03602</name>
</gene>
<evidence type="ECO:0000256" key="1">
    <source>
        <dbReference type="SAM" id="SignalP"/>
    </source>
</evidence>
<dbReference type="Proteomes" id="UP000092666">
    <property type="component" value="Unassembled WGS sequence"/>
</dbReference>
<keyword evidence="1" id="KW-0732">Signal</keyword>
<reference evidence="2 3" key="1">
    <citation type="submission" date="2013-07" db="EMBL/GenBank/DDBJ databases">
        <title>The Genome Sequence of Cryptococcus heveanensis BCC8398.</title>
        <authorList>
            <consortium name="The Broad Institute Genome Sequencing Platform"/>
            <person name="Cuomo C."/>
            <person name="Litvintseva A."/>
            <person name="Chen Y."/>
            <person name="Heitman J."/>
            <person name="Sun S."/>
            <person name="Springer D."/>
            <person name="Dromer F."/>
            <person name="Young S.K."/>
            <person name="Zeng Q."/>
            <person name="Gargeya S."/>
            <person name="Fitzgerald M."/>
            <person name="Abouelleil A."/>
            <person name="Alvarado L."/>
            <person name="Berlin A.M."/>
            <person name="Chapman S.B."/>
            <person name="Dewar J."/>
            <person name="Goldberg J."/>
            <person name="Griggs A."/>
            <person name="Gujja S."/>
            <person name="Hansen M."/>
            <person name="Howarth C."/>
            <person name="Imamovic A."/>
            <person name="Larimer J."/>
            <person name="McCowan C."/>
            <person name="Murphy C."/>
            <person name="Pearson M."/>
            <person name="Priest M."/>
            <person name="Roberts A."/>
            <person name="Saif S."/>
            <person name="Shea T."/>
            <person name="Sykes S."/>
            <person name="Wortman J."/>
            <person name="Nusbaum C."/>
            <person name="Birren B."/>
        </authorList>
    </citation>
    <scope>NUCLEOTIDE SEQUENCE [LARGE SCALE GENOMIC DNA]</scope>
    <source>
        <strain evidence="2 3">BCC8398</strain>
    </source>
</reference>
<evidence type="ECO:0000313" key="3">
    <source>
        <dbReference type="Proteomes" id="UP000092666"/>
    </source>
</evidence>
<protein>
    <recommendedName>
        <fullName evidence="4">Ecp2 effector protein domain-containing protein</fullName>
    </recommendedName>
</protein>
<dbReference type="EMBL" id="KV700124">
    <property type="protein sequence ID" value="OCF34561.1"/>
    <property type="molecule type" value="Genomic_DNA"/>
</dbReference>
<feature type="signal peptide" evidence="1">
    <location>
        <begin position="1"/>
        <end position="20"/>
    </location>
</feature>
<name>A0A1B9GU22_9TREE</name>
<evidence type="ECO:0000313" key="2">
    <source>
        <dbReference type="EMBL" id="OCF34561.1"/>
    </source>
</evidence>
<keyword evidence="3" id="KW-1185">Reference proteome</keyword>
<sequence length="201" mass="22056">MLVKPILIIGVLALLTDSYASDELHTIKIPKDKNVTEYHEGFESMCKLTSTPGEPCIPEFIEADQNDQNEAHVAMGSCTSKIDQSTKDFTADVVGWLGGLIWCDDQPGLNLILVTKPSTMDMDGFEKVFREGCTSFIPEVQELHVSTSFFKGGWDGDKDAEKYADVSCGGELSHIQIIHPSGGLQNIAKNIAYQWGAELVE</sequence>
<reference evidence="3" key="2">
    <citation type="submission" date="2013-12" db="EMBL/GenBank/DDBJ databases">
        <title>Evolution of pathogenesis and genome organization in the Tremellales.</title>
        <authorList>
            <person name="Cuomo C."/>
            <person name="Litvintseva A."/>
            <person name="Heitman J."/>
            <person name="Chen Y."/>
            <person name="Sun S."/>
            <person name="Springer D."/>
            <person name="Dromer F."/>
            <person name="Young S."/>
            <person name="Zeng Q."/>
            <person name="Chapman S."/>
            <person name="Gujja S."/>
            <person name="Saif S."/>
            <person name="Birren B."/>
        </authorList>
    </citation>
    <scope>NUCLEOTIDE SEQUENCE [LARGE SCALE GENOMIC DNA]</scope>
    <source>
        <strain evidence="3">BCC8398</strain>
    </source>
</reference>
<organism evidence="2 3">
    <name type="scientific">Kwoniella heveanensis BCC8398</name>
    <dbReference type="NCBI Taxonomy" id="1296120"/>
    <lineage>
        <taxon>Eukaryota</taxon>
        <taxon>Fungi</taxon>
        <taxon>Dikarya</taxon>
        <taxon>Basidiomycota</taxon>
        <taxon>Agaricomycotina</taxon>
        <taxon>Tremellomycetes</taxon>
        <taxon>Tremellales</taxon>
        <taxon>Cryptococcaceae</taxon>
        <taxon>Kwoniella</taxon>
    </lineage>
</organism>
<proteinExistence type="predicted"/>
<evidence type="ECO:0008006" key="4">
    <source>
        <dbReference type="Google" id="ProtNLM"/>
    </source>
</evidence>
<feature type="chain" id="PRO_5008627365" description="Ecp2 effector protein domain-containing protein" evidence="1">
    <location>
        <begin position="21"/>
        <end position="201"/>
    </location>
</feature>
<accession>A0A1B9GU22</accession>